<dbReference type="CTD" id="63940"/>
<accession>A0A2I4BVP3</accession>
<dbReference type="RefSeq" id="XP_013871820.1">
    <property type="nucleotide sequence ID" value="XM_014016366.1"/>
</dbReference>
<dbReference type="GO" id="GO:0030695">
    <property type="term" value="F:GTPase regulator activity"/>
    <property type="evidence" value="ECO:0007669"/>
    <property type="project" value="InterPro"/>
</dbReference>
<dbReference type="RefSeq" id="XP_013871821.1">
    <property type="nucleotide sequence ID" value="XM_014016367.1"/>
</dbReference>
<evidence type="ECO:0000313" key="3">
    <source>
        <dbReference type="RefSeq" id="XP_013871819.1"/>
    </source>
</evidence>
<feature type="compositionally biased region" description="Basic and acidic residues" evidence="1">
    <location>
        <begin position="40"/>
        <end position="63"/>
    </location>
</feature>
<dbReference type="RefSeq" id="XP_013871826.1">
    <property type="nucleotide sequence ID" value="XM_014016372.1"/>
</dbReference>
<dbReference type="Gene3D" id="1.25.40.10">
    <property type="entry name" value="Tetratricopeptide repeat domain"/>
    <property type="match status" value="2"/>
</dbReference>
<dbReference type="SMART" id="SM00390">
    <property type="entry name" value="GoLoco"/>
    <property type="match status" value="4"/>
</dbReference>
<evidence type="ECO:0000313" key="8">
    <source>
        <dbReference type="RefSeq" id="XP_013871825.1"/>
    </source>
</evidence>
<sequence length="323" mass="36472">MDSAAAKVEIAEEELLEPLIITEDGDISQAVPDGEATTGGREEEPALGEKEEPSGEDQNKEAAESEMYLGEQRWGQNTEDKGQDISESEEKSHEEVIKENPSEAEEETVVQEEERVEIRRLNSSKQQPNGAEKQVEDATKAHRLTPDFPEALFDLLCTFQEGRRLNDQRCSFRLEEGMRRRRCHSEPNTRKPANRVVFSSMTSLQKEEFFDLVATAQARRLDDQRAQLGRSAPSKAKSRSLRGSLRQLSIVRKPDPAPAPPAPVPKEELYNMILTTQAQGRLEDQRSRAPGPMDDEDFFSLLLRVQGGRMDEQRTELPCLLQI</sequence>
<evidence type="ECO:0000313" key="6">
    <source>
        <dbReference type="RefSeq" id="XP_013871822.1"/>
    </source>
</evidence>
<keyword evidence="2" id="KW-1185">Reference proteome</keyword>
<dbReference type="PANTHER" id="PTHR47617:SF1">
    <property type="entry name" value="G-PROTEIN-SIGNALING MODULATOR 3"/>
    <property type="match status" value="1"/>
</dbReference>
<dbReference type="RefSeq" id="XP_013871819.1">
    <property type="nucleotide sequence ID" value="XM_014016365.1"/>
</dbReference>
<dbReference type="RefSeq" id="XP_013871823.1">
    <property type="nucleotide sequence ID" value="XM_014016369.1"/>
</dbReference>
<proteinExistence type="predicted"/>
<dbReference type="Proteomes" id="UP000192220">
    <property type="component" value="Unplaced"/>
</dbReference>
<evidence type="ECO:0000313" key="2">
    <source>
        <dbReference type="Proteomes" id="UP000192220"/>
    </source>
</evidence>
<feature type="region of interest" description="Disordered" evidence="1">
    <location>
        <begin position="224"/>
        <end position="265"/>
    </location>
</feature>
<evidence type="ECO:0000313" key="9">
    <source>
        <dbReference type="RefSeq" id="XP_013871826.1"/>
    </source>
</evidence>
<evidence type="ECO:0000313" key="7">
    <source>
        <dbReference type="RefSeq" id="XP_013871823.1"/>
    </source>
</evidence>
<dbReference type="PANTHER" id="PTHR47617">
    <property type="entry name" value="G-PROTEIN SIGNALING MODULATOR 3"/>
    <property type="match status" value="1"/>
</dbReference>
<dbReference type="GO" id="GO:0050727">
    <property type="term" value="P:regulation of inflammatory response"/>
    <property type="evidence" value="ECO:0007669"/>
    <property type="project" value="InterPro"/>
</dbReference>
<dbReference type="Pfam" id="PF02188">
    <property type="entry name" value="GoLoco"/>
    <property type="match status" value="3"/>
</dbReference>
<dbReference type="STRING" id="52670.A0A2I4BVP3"/>
<dbReference type="RefSeq" id="XP_013871825.1">
    <property type="nucleotide sequence ID" value="XM_014016371.1"/>
</dbReference>
<reference evidence="3 4" key="1">
    <citation type="submission" date="2025-04" db="UniProtKB">
        <authorList>
            <consortium name="RefSeq"/>
        </authorList>
    </citation>
    <scope>IDENTIFICATION</scope>
    <source>
        <strain evidence="3 4">Quisiro</strain>
        <tissue evidence="3 4">Liver</tissue>
    </source>
</reference>
<evidence type="ECO:0000313" key="10">
    <source>
        <dbReference type="RefSeq" id="XP_013871827.1"/>
    </source>
</evidence>
<dbReference type="RefSeq" id="XP_013871827.1">
    <property type="nucleotide sequence ID" value="XM_014016373.1"/>
</dbReference>
<evidence type="ECO:0000256" key="1">
    <source>
        <dbReference type="SAM" id="MobiDB-lite"/>
    </source>
</evidence>
<feature type="region of interest" description="Disordered" evidence="1">
    <location>
        <begin position="17"/>
        <end position="141"/>
    </location>
</feature>
<dbReference type="InterPro" id="IPR011990">
    <property type="entry name" value="TPR-like_helical_dom_sf"/>
</dbReference>
<dbReference type="RefSeq" id="XP_013871822.1">
    <property type="nucleotide sequence ID" value="XM_014016368.1"/>
</dbReference>
<dbReference type="InterPro" id="IPR042888">
    <property type="entry name" value="GPSM3"/>
</dbReference>
<dbReference type="OrthoDB" id="286233at2759"/>
<dbReference type="PROSITE" id="PS50877">
    <property type="entry name" value="GOLOCO"/>
    <property type="match status" value="4"/>
</dbReference>
<dbReference type="InterPro" id="IPR003109">
    <property type="entry name" value="GoLoco_motif"/>
</dbReference>
<dbReference type="KEGG" id="alim:106523073"/>
<evidence type="ECO:0000313" key="4">
    <source>
        <dbReference type="RefSeq" id="XP_013871820.1"/>
    </source>
</evidence>
<dbReference type="AlphaFoldDB" id="A0A2I4BVP3"/>
<organism evidence="2 4">
    <name type="scientific">Austrofundulus limnaeus</name>
    <name type="common">Annual killifish</name>
    <dbReference type="NCBI Taxonomy" id="52670"/>
    <lineage>
        <taxon>Eukaryota</taxon>
        <taxon>Metazoa</taxon>
        <taxon>Chordata</taxon>
        <taxon>Craniata</taxon>
        <taxon>Vertebrata</taxon>
        <taxon>Euteleostomi</taxon>
        <taxon>Actinopterygii</taxon>
        <taxon>Neopterygii</taxon>
        <taxon>Teleostei</taxon>
        <taxon>Neoteleostei</taxon>
        <taxon>Acanthomorphata</taxon>
        <taxon>Ovalentaria</taxon>
        <taxon>Atherinomorphae</taxon>
        <taxon>Cyprinodontiformes</taxon>
        <taxon>Rivulidae</taxon>
        <taxon>Austrofundulus</taxon>
    </lineage>
</organism>
<feature type="compositionally biased region" description="Basic and acidic residues" evidence="1">
    <location>
        <begin position="78"/>
        <end position="101"/>
    </location>
</feature>
<evidence type="ECO:0000313" key="5">
    <source>
        <dbReference type="RefSeq" id="XP_013871821.1"/>
    </source>
</evidence>
<name>A0A2I4BVP3_AUSLI</name>
<protein>
    <submittedName>
        <fullName evidence="3 4">G-protein-signaling modulator 1-like</fullName>
    </submittedName>
</protein>
<gene>
    <name evidence="3 4 5 6 7 8 9 10" type="primary">LOC106523073</name>
</gene>
<feature type="compositionally biased region" description="Acidic residues" evidence="1">
    <location>
        <begin position="102"/>
        <end position="111"/>
    </location>
</feature>